<accession>A0A402ATJ9</accession>
<reference evidence="2" key="1">
    <citation type="submission" date="2018-12" db="EMBL/GenBank/DDBJ databases">
        <title>Tengunoibacter tsumagoiensis gen. nov., sp. nov., Dictyobacter kobayashii sp. nov., D. alpinus sp. nov., and D. joshuensis sp. nov. and description of Dictyobacteraceae fam. nov. within the order Ktedonobacterales isolated from Tengu-no-mugimeshi.</title>
        <authorList>
            <person name="Wang C.M."/>
            <person name="Zheng Y."/>
            <person name="Sakai Y."/>
            <person name="Toyoda A."/>
            <person name="Minakuchi Y."/>
            <person name="Abe K."/>
            <person name="Yokota A."/>
            <person name="Yabe S."/>
        </authorList>
    </citation>
    <scope>NUCLEOTIDE SEQUENCE [LARGE SCALE GENOMIC DNA]</scope>
    <source>
        <strain evidence="2">Uno11</strain>
    </source>
</reference>
<gene>
    <name evidence="1" type="ORF">KDK_62270</name>
</gene>
<keyword evidence="2" id="KW-1185">Reference proteome</keyword>
<evidence type="ECO:0008006" key="3">
    <source>
        <dbReference type="Google" id="ProtNLM"/>
    </source>
</evidence>
<dbReference type="EMBL" id="BIFS01000002">
    <property type="protein sequence ID" value="GCE22427.1"/>
    <property type="molecule type" value="Genomic_DNA"/>
</dbReference>
<dbReference type="InterPro" id="IPR009351">
    <property type="entry name" value="AlkZ-like"/>
</dbReference>
<evidence type="ECO:0000313" key="2">
    <source>
        <dbReference type="Proteomes" id="UP000287188"/>
    </source>
</evidence>
<name>A0A402ATJ9_9CHLR</name>
<dbReference type="RefSeq" id="WP_246035615.1">
    <property type="nucleotide sequence ID" value="NZ_BIFS01000002.1"/>
</dbReference>
<evidence type="ECO:0000313" key="1">
    <source>
        <dbReference type="EMBL" id="GCE22427.1"/>
    </source>
</evidence>
<sequence length="244" mass="27628">MTHHRDRFERAYALTEMVAPAHLIRESDEAETDRFLLKKDISFSGLSRLDRTSDSFQRGDPARAAKKLLGEMLADGDIIEVQVEGWKRVHYALGSDADVLSELGAGRVPKAWTPLETTTTEEVVFLSPLDHVSARGRAKVVFGFDYVWEVYKPEHQRKFGYYTLPILWGDRLVARFDSKFDRTTNTFVILGLWLEDEALGNNEAFAEALACGFARFVRFLGASKLDATVIREPLLRRRVCSSPG</sequence>
<dbReference type="Pfam" id="PF06224">
    <property type="entry name" value="AlkZ-like"/>
    <property type="match status" value="1"/>
</dbReference>
<dbReference type="Proteomes" id="UP000287188">
    <property type="component" value="Unassembled WGS sequence"/>
</dbReference>
<dbReference type="AlphaFoldDB" id="A0A402ATJ9"/>
<dbReference type="PANTHER" id="PTHR30528">
    <property type="entry name" value="CYTOPLASMIC PROTEIN"/>
    <property type="match status" value="1"/>
</dbReference>
<comment type="caution">
    <text evidence="1">The sequence shown here is derived from an EMBL/GenBank/DDBJ whole genome shotgun (WGS) entry which is preliminary data.</text>
</comment>
<organism evidence="1 2">
    <name type="scientific">Dictyobacter kobayashii</name>
    <dbReference type="NCBI Taxonomy" id="2014872"/>
    <lineage>
        <taxon>Bacteria</taxon>
        <taxon>Bacillati</taxon>
        <taxon>Chloroflexota</taxon>
        <taxon>Ktedonobacteria</taxon>
        <taxon>Ktedonobacterales</taxon>
        <taxon>Dictyobacteraceae</taxon>
        <taxon>Dictyobacter</taxon>
    </lineage>
</organism>
<dbReference type="PANTHER" id="PTHR30528:SF0">
    <property type="entry name" value="CYTOPLASMIC PROTEIN"/>
    <property type="match status" value="1"/>
</dbReference>
<proteinExistence type="predicted"/>
<protein>
    <recommendedName>
        <fullName evidence="3">Winged helix-turn-helix domain-containing protein</fullName>
    </recommendedName>
</protein>